<evidence type="ECO:0000256" key="2">
    <source>
        <dbReference type="SAM" id="MobiDB-lite"/>
    </source>
</evidence>
<gene>
    <name evidence="3" type="ORF">OLC1_LOCUS11749</name>
</gene>
<dbReference type="EMBL" id="OX459121">
    <property type="protein sequence ID" value="CAI9102396.1"/>
    <property type="molecule type" value="Genomic_DNA"/>
</dbReference>
<feature type="coiled-coil region" evidence="1">
    <location>
        <begin position="5"/>
        <end position="32"/>
    </location>
</feature>
<keyword evidence="1" id="KW-0175">Coiled coil</keyword>
<proteinExistence type="predicted"/>
<organism evidence="3 4">
    <name type="scientific">Oldenlandia corymbosa var. corymbosa</name>
    <dbReference type="NCBI Taxonomy" id="529605"/>
    <lineage>
        <taxon>Eukaryota</taxon>
        <taxon>Viridiplantae</taxon>
        <taxon>Streptophyta</taxon>
        <taxon>Embryophyta</taxon>
        <taxon>Tracheophyta</taxon>
        <taxon>Spermatophyta</taxon>
        <taxon>Magnoliopsida</taxon>
        <taxon>eudicotyledons</taxon>
        <taxon>Gunneridae</taxon>
        <taxon>Pentapetalae</taxon>
        <taxon>asterids</taxon>
        <taxon>lamiids</taxon>
        <taxon>Gentianales</taxon>
        <taxon>Rubiaceae</taxon>
        <taxon>Rubioideae</taxon>
        <taxon>Spermacoceae</taxon>
        <taxon>Hedyotis-Oldenlandia complex</taxon>
        <taxon>Oldenlandia</taxon>
    </lineage>
</organism>
<keyword evidence="4" id="KW-1185">Reference proteome</keyword>
<dbReference type="Proteomes" id="UP001161247">
    <property type="component" value="Chromosome 4"/>
</dbReference>
<reference evidence="3" key="1">
    <citation type="submission" date="2023-03" db="EMBL/GenBank/DDBJ databases">
        <authorList>
            <person name="Julca I."/>
        </authorList>
    </citation>
    <scope>NUCLEOTIDE SEQUENCE</scope>
</reference>
<evidence type="ECO:0000256" key="1">
    <source>
        <dbReference type="SAM" id="Coils"/>
    </source>
</evidence>
<accession>A0AAV1D4Y1</accession>
<evidence type="ECO:0000313" key="4">
    <source>
        <dbReference type="Proteomes" id="UP001161247"/>
    </source>
</evidence>
<name>A0AAV1D4Y1_OLDCO</name>
<feature type="compositionally biased region" description="Basic and acidic residues" evidence="2">
    <location>
        <begin position="148"/>
        <end position="160"/>
    </location>
</feature>
<sequence>MEFEGKQLQEIKEAIGEEMVKLERRAKDVEEKDEKSATLLKEIELREKIMGSKNLELVAKEEQLQVLKDLLDLREKNSMVDFAVNVDSQIKSIAELDPENPCESVLLGNKICGRDVLLEKANSSPKMSGRDSPENAENSQSCKRRKSSRETKGKPPDRLV</sequence>
<dbReference type="AlphaFoldDB" id="A0AAV1D4Y1"/>
<evidence type="ECO:0000313" key="3">
    <source>
        <dbReference type="EMBL" id="CAI9102396.1"/>
    </source>
</evidence>
<feature type="region of interest" description="Disordered" evidence="2">
    <location>
        <begin position="121"/>
        <end position="160"/>
    </location>
</feature>
<protein>
    <submittedName>
        <fullName evidence="3">OLC1v1000658C1</fullName>
    </submittedName>
</protein>